<dbReference type="Gene3D" id="3.40.50.1820">
    <property type="entry name" value="alpha/beta hydrolase"/>
    <property type="match status" value="1"/>
</dbReference>
<dbReference type="InterPro" id="IPR001375">
    <property type="entry name" value="Peptidase_S9_cat"/>
</dbReference>
<evidence type="ECO:0000313" key="5">
    <source>
        <dbReference type="Proteomes" id="UP001082899"/>
    </source>
</evidence>
<comment type="caution">
    <text evidence="4">The sequence shown here is derived from an EMBL/GenBank/DDBJ whole genome shotgun (WGS) entry which is preliminary data.</text>
</comment>
<dbReference type="PANTHER" id="PTHR42776:SF27">
    <property type="entry name" value="DIPEPTIDYL PEPTIDASE FAMILY MEMBER 6"/>
    <property type="match status" value="1"/>
</dbReference>
<dbReference type="EMBL" id="JAPMXC010000001">
    <property type="protein sequence ID" value="MCY0387300.1"/>
    <property type="molecule type" value="Genomic_DNA"/>
</dbReference>
<dbReference type="InterPro" id="IPR011042">
    <property type="entry name" value="6-blade_b-propeller_TolB-like"/>
</dbReference>
<feature type="domain" description="Peptidase S9 prolyl oligopeptidase catalytic" evidence="3">
    <location>
        <begin position="441"/>
        <end position="654"/>
    </location>
</feature>
<dbReference type="PANTHER" id="PTHR42776">
    <property type="entry name" value="SERINE PEPTIDASE S9 FAMILY MEMBER"/>
    <property type="match status" value="1"/>
</dbReference>
<dbReference type="Gene3D" id="2.120.10.30">
    <property type="entry name" value="TolB, C-terminal domain"/>
    <property type="match status" value="1"/>
</dbReference>
<feature type="compositionally biased region" description="Polar residues" evidence="2">
    <location>
        <begin position="686"/>
        <end position="702"/>
    </location>
</feature>
<organism evidence="4 5">
    <name type="scientific">Robbsia betulipollinis</name>
    <dbReference type="NCBI Taxonomy" id="2981849"/>
    <lineage>
        <taxon>Bacteria</taxon>
        <taxon>Pseudomonadati</taxon>
        <taxon>Pseudomonadota</taxon>
        <taxon>Betaproteobacteria</taxon>
        <taxon>Burkholderiales</taxon>
        <taxon>Burkholderiaceae</taxon>
        <taxon>Robbsia</taxon>
    </lineage>
</organism>
<sequence>MVPRALLFGNPRRASATISPDGRWLAWLAPLDGVLNLWRAPADQPDAARPLTRDTGRGIRHYAWTFNGRHMLYLRDRDGDENWHVHALDTIDMDVKDLTPYAGVMAHVAGLSRDIRDEVLVSMNRRDKRFPDVYRIRLDTGETTLVVQNPGLADFDFGEDFHVRLASEVRPDGGSTILKPAGGDGPVREWAPWLSFDPVDAKTSHGTGLNRDGTLLYLRDSRGRDTAALTQVDIASGATTVLFADPRADVGGYLTDPDTGVPVACSVDYQRLEYHALDPALQPDLDFLASQDIGDWALQSRTEDDAVWLIASITDRHPGATYRYERAARTLVKLFDARPELAAHASAPMQPLALPTRDGLTLVAYLTLPAGIGDPATTMASTTGAADVGDVGDVDDVDEGVKATDARDAQAAPSASRAPSAPAPLVLLVHGGPWARDHFGYDAQHQWLADRGYAVMSLNFRGSTGFGKAFVNAGDGEWGRKMDDDLLDAVDWAIAQGIADPDRVAIMGGSYGGYATLAALTRNPERYACGIDIVGPSNLQTLLDSVPEYWESQKTILYQAVGDPRTEAGQALLRERSPLFLAERIRRPLLIAQGANDPRVKQAEADQMVAAMQQAGVPVTYALYPDEGHGFARPENRLSFFALAEAFLARYLGGALEPAEAATLSSSSLRLEADPDGLAADLTGSDAATPTTSAACNSASGG</sequence>
<keyword evidence="1" id="KW-0378">Hydrolase</keyword>
<dbReference type="SUPFAM" id="SSF82171">
    <property type="entry name" value="DPP6 N-terminal domain-like"/>
    <property type="match status" value="1"/>
</dbReference>
<dbReference type="RefSeq" id="WP_267847054.1">
    <property type="nucleotide sequence ID" value="NZ_JAPMXC010000001.1"/>
</dbReference>
<accession>A0ABT3ZLZ4</accession>
<name>A0ABT3ZLZ4_9BURK</name>
<evidence type="ECO:0000259" key="3">
    <source>
        <dbReference type="Pfam" id="PF00326"/>
    </source>
</evidence>
<evidence type="ECO:0000256" key="2">
    <source>
        <dbReference type="SAM" id="MobiDB-lite"/>
    </source>
</evidence>
<dbReference type="Pfam" id="PF00326">
    <property type="entry name" value="Peptidase_S9"/>
    <property type="match status" value="1"/>
</dbReference>
<dbReference type="Proteomes" id="UP001082899">
    <property type="component" value="Unassembled WGS sequence"/>
</dbReference>
<proteinExistence type="predicted"/>
<protein>
    <submittedName>
        <fullName evidence="4">S9 family peptidase</fullName>
    </submittedName>
</protein>
<dbReference type="SUPFAM" id="SSF53474">
    <property type="entry name" value="alpha/beta-Hydrolases"/>
    <property type="match status" value="1"/>
</dbReference>
<dbReference type="InterPro" id="IPR029058">
    <property type="entry name" value="AB_hydrolase_fold"/>
</dbReference>
<feature type="region of interest" description="Disordered" evidence="2">
    <location>
        <begin position="679"/>
        <end position="702"/>
    </location>
</feature>
<reference evidence="4" key="1">
    <citation type="submission" date="2022-11" db="EMBL/GenBank/DDBJ databases">
        <title>Robbsia betulipollinis sp. nov., isolated from pollen of birch (Betula pendula).</title>
        <authorList>
            <person name="Shi H."/>
            <person name="Ambika Manirajan B."/>
            <person name="Ratering S."/>
            <person name="Geissler-Plaum R."/>
            <person name="Schnell S."/>
        </authorList>
    </citation>
    <scope>NUCLEOTIDE SEQUENCE</scope>
    <source>
        <strain evidence="4">Bb-Pol-6</strain>
    </source>
</reference>
<keyword evidence="5" id="KW-1185">Reference proteome</keyword>
<evidence type="ECO:0000256" key="1">
    <source>
        <dbReference type="ARBA" id="ARBA00022801"/>
    </source>
</evidence>
<evidence type="ECO:0000313" key="4">
    <source>
        <dbReference type="EMBL" id="MCY0387300.1"/>
    </source>
</evidence>
<gene>
    <name evidence="4" type="ORF">OVY01_08645</name>
</gene>